<dbReference type="EMBL" id="PKGZ01000001">
    <property type="protein sequence ID" value="PKY92241.1"/>
    <property type="molecule type" value="Genomic_DNA"/>
</dbReference>
<dbReference type="InterPro" id="IPR004838">
    <property type="entry name" value="NHTrfase_class1_PyrdxlP-BS"/>
</dbReference>
<dbReference type="GO" id="GO:0030170">
    <property type="term" value="F:pyridoxal phosphate binding"/>
    <property type="evidence" value="ECO:0007669"/>
    <property type="project" value="InterPro"/>
</dbReference>
<evidence type="ECO:0000313" key="8">
    <source>
        <dbReference type="EMBL" id="PKY92241.1"/>
    </source>
</evidence>
<dbReference type="Proteomes" id="UP000234775">
    <property type="component" value="Unassembled WGS sequence"/>
</dbReference>
<evidence type="ECO:0000256" key="1">
    <source>
        <dbReference type="ARBA" id="ARBA00001933"/>
    </source>
</evidence>
<dbReference type="SUPFAM" id="SSF53383">
    <property type="entry name" value="PLP-dependent transferases"/>
    <property type="match status" value="1"/>
</dbReference>
<gene>
    <name evidence="8" type="ORF">CYJ27_02050</name>
</gene>
<dbReference type="CDD" id="cd00609">
    <property type="entry name" value="AAT_like"/>
    <property type="match status" value="1"/>
</dbReference>
<dbReference type="PANTHER" id="PTHR46383:SF1">
    <property type="entry name" value="ASPARTATE AMINOTRANSFERASE"/>
    <property type="match status" value="1"/>
</dbReference>
<keyword evidence="9" id="KW-1185">Reference proteome</keyword>
<accession>A0A2I1K9E2</accession>
<dbReference type="EC" id="2.6.1.-" evidence="6"/>
<dbReference type="PROSITE" id="PS00105">
    <property type="entry name" value="AA_TRANSFER_CLASS_1"/>
    <property type="match status" value="1"/>
</dbReference>
<dbReference type="InterPro" id="IPR015422">
    <property type="entry name" value="PyrdxlP-dep_Trfase_small"/>
</dbReference>
<sequence>MGMLSQRIQNLQESKTLAATDRARELKAEGKDIITLTVGEPDFNTPDFILEYAQKAMKEGKGHHYTATSGALEVREGICAYHQRKDGIAYQPNEVFMGNGAKMILYYLFQTLINPGDEVIIPSPYWVSYEEQVRLAGGVPVLAPTDPANHFKVTVDVLEACRTPQTKLIVLNTPSNPTGTVLSFEELEVIGNYAVSHDILVIADEIYGRLVYNGTVFHSLASVSPEVKAHTVVVNGVSKAFAMTGWRIGYCLAPREIIQGMNKLASQASGNPAGISQYAALGAMTGPDEAIEKMRKTFEERLNAGYQALMDIPGFELTQKPQGAFYLFPNCKKAAELMGYACVDDLVLGILEEAGVACVAGSAFGMSDYIRFSYATDQSLFLKAMQRIKTFIEKKIVEKEEKM</sequence>
<comment type="similarity">
    <text evidence="2 6">Belongs to the class-I pyridoxal-phosphate-dependent aminotransferase family.</text>
</comment>
<comment type="caution">
    <text evidence="8">The sequence shown here is derived from an EMBL/GenBank/DDBJ whole genome shotgun (WGS) entry which is preliminary data.</text>
</comment>
<dbReference type="PRINTS" id="PR00753">
    <property type="entry name" value="ACCSYNTHASE"/>
</dbReference>
<dbReference type="FunFam" id="3.40.640.10:FF:000033">
    <property type="entry name" value="Aspartate aminotransferase"/>
    <property type="match status" value="1"/>
</dbReference>
<dbReference type="InterPro" id="IPR050596">
    <property type="entry name" value="AspAT/PAT-like"/>
</dbReference>
<dbReference type="Gene3D" id="3.90.1150.10">
    <property type="entry name" value="Aspartate Aminotransferase, domain 1"/>
    <property type="match status" value="1"/>
</dbReference>
<keyword evidence="3 6" id="KW-0032">Aminotransferase</keyword>
<evidence type="ECO:0000313" key="9">
    <source>
        <dbReference type="Proteomes" id="UP000234775"/>
    </source>
</evidence>
<dbReference type="InterPro" id="IPR015424">
    <property type="entry name" value="PyrdxlP-dep_Trfase"/>
</dbReference>
<dbReference type="AlphaFoldDB" id="A0A2I1K9E2"/>
<proteinExistence type="inferred from homology"/>
<dbReference type="Pfam" id="PF00155">
    <property type="entry name" value="Aminotran_1_2"/>
    <property type="match status" value="1"/>
</dbReference>
<name>A0A2I1K9E2_9LACT</name>
<organism evidence="8 9">
    <name type="scientific">Aerococcus christensenii</name>
    <dbReference type="NCBI Taxonomy" id="87541"/>
    <lineage>
        <taxon>Bacteria</taxon>
        <taxon>Bacillati</taxon>
        <taxon>Bacillota</taxon>
        <taxon>Bacilli</taxon>
        <taxon>Lactobacillales</taxon>
        <taxon>Aerococcaceae</taxon>
        <taxon>Aerococcus</taxon>
    </lineage>
</organism>
<reference evidence="8 9" key="1">
    <citation type="submission" date="2017-12" db="EMBL/GenBank/DDBJ databases">
        <title>Phylogenetic diversity of female urinary microbiome.</title>
        <authorList>
            <person name="Thomas-White K."/>
            <person name="Wolfe A.J."/>
        </authorList>
    </citation>
    <scope>NUCLEOTIDE SEQUENCE [LARGE SCALE GENOMIC DNA]</scope>
    <source>
        <strain evidence="8 9">UMB0844</strain>
    </source>
</reference>
<protein>
    <recommendedName>
        <fullName evidence="6">Aminotransferase</fullName>
        <ecNumber evidence="6">2.6.1.-</ecNumber>
    </recommendedName>
</protein>
<evidence type="ECO:0000256" key="4">
    <source>
        <dbReference type="ARBA" id="ARBA00022679"/>
    </source>
</evidence>
<evidence type="ECO:0000256" key="3">
    <source>
        <dbReference type="ARBA" id="ARBA00022576"/>
    </source>
</evidence>
<keyword evidence="4 6" id="KW-0808">Transferase</keyword>
<evidence type="ECO:0000256" key="2">
    <source>
        <dbReference type="ARBA" id="ARBA00007441"/>
    </source>
</evidence>
<dbReference type="InterPro" id="IPR015421">
    <property type="entry name" value="PyrdxlP-dep_Trfase_major"/>
</dbReference>
<comment type="cofactor">
    <cofactor evidence="1 6">
        <name>pyridoxal 5'-phosphate</name>
        <dbReference type="ChEBI" id="CHEBI:597326"/>
    </cofactor>
</comment>
<dbReference type="GO" id="GO:0008483">
    <property type="term" value="F:transaminase activity"/>
    <property type="evidence" value="ECO:0007669"/>
    <property type="project" value="UniProtKB-KW"/>
</dbReference>
<evidence type="ECO:0000259" key="7">
    <source>
        <dbReference type="Pfam" id="PF00155"/>
    </source>
</evidence>
<dbReference type="GO" id="GO:0006520">
    <property type="term" value="P:amino acid metabolic process"/>
    <property type="evidence" value="ECO:0007669"/>
    <property type="project" value="InterPro"/>
</dbReference>
<evidence type="ECO:0000256" key="5">
    <source>
        <dbReference type="ARBA" id="ARBA00022898"/>
    </source>
</evidence>
<dbReference type="PANTHER" id="PTHR46383">
    <property type="entry name" value="ASPARTATE AMINOTRANSFERASE"/>
    <property type="match status" value="1"/>
</dbReference>
<keyword evidence="5" id="KW-0663">Pyridoxal phosphate</keyword>
<evidence type="ECO:0000256" key="6">
    <source>
        <dbReference type="RuleBase" id="RU000481"/>
    </source>
</evidence>
<dbReference type="InterPro" id="IPR004839">
    <property type="entry name" value="Aminotransferase_I/II_large"/>
</dbReference>
<dbReference type="Gene3D" id="3.40.640.10">
    <property type="entry name" value="Type I PLP-dependent aspartate aminotransferase-like (Major domain)"/>
    <property type="match status" value="1"/>
</dbReference>
<feature type="domain" description="Aminotransferase class I/classII large" evidence="7">
    <location>
        <begin position="31"/>
        <end position="388"/>
    </location>
</feature>